<dbReference type="GO" id="GO:0046872">
    <property type="term" value="F:metal ion binding"/>
    <property type="evidence" value="ECO:0007669"/>
    <property type="project" value="UniProtKB-KW"/>
</dbReference>
<dbReference type="Gene3D" id="1.10.760.10">
    <property type="entry name" value="Cytochrome c-like domain"/>
    <property type="match status" value="1"/>
</dbReference>
<gene>
    <name evidence="8" type="ORF">A2Z86_05820</name>
</gene>
<organism evidence="8 9">
    <name type="scientific">Candidatus Glassbacteria bacterium GWA2_58_10</name>
    <dbReference type="NCBI Taxonomy" id="1817865"/>
    <lineage>
        <taxon>Bacteria</taxon>
        <taxon>Candidatus Glassiibacteriota</taxon>
    </lineage>
</organism>
<dbReference type="GO" id="GO:0009055">
    <property type="term" value="F:electron transfer activity"/>
    <property type="evidence" value="ECO:0007669"/>
    <property type="project" value="InterPro"/>
</dbReference>
<evidence type="ECO:0000259" key="7">
    <source>
        <dbReference type="PROSITE" id="PS51007"/>
    </source>
</evidence>
<dbReference type="Pfam" id="PF13442">
    <property type="entry name" value="Cytochrome_CBB3"/>
    <property type="match status" value="1"/>
</dbReference>
<proteinExistence type="predicted"/>
<evidence type="ECO:0000313" key="9">
    <source>
        <dbReference type="Proteomes" id="UP000176992"/>
    </source>
</evidence>
<dbReference type="GO" id="GO:0020037">
    <property type="term" value="F:heme binding"/>
    <property type="evidence" value="ECO:0007669"/>
    <property type="project" value="InterPro"/>
</dbReference>
<dbReference type="Proteomes" id="UP000176992">
    <property type="component" value="Unassembled WGS sequence"/>
</dbReference>
<evidence type="ECO:0000256" key="5">
    <source>
        <dbReference type="SAM" id="MobiDB-lite"/>
    </source>
</evidence>
<evidence type="ECO:0000256" key="1">
    <source>
        <dbReference type="ARBA" id="ARBA00022617"/>
    </source>
</evidence>
<evidence type="ECO:0000256" key="6">
    <source>
        <dbReference type="SAM" id="Phobius"/>
    </source>
</evidence>
<protein>
    <recommendedName>
        <fullName evidence="7">Cytochrome c domain-containing protein</fullName>
    </recommendedName>
</protein>
<keyword evidence="3 4" id="KW-0408">Iron</keyword>
<dbReference type="SUPFAM" id="SSF46626">
    <property type="entry name" value="Cytochrome c"/>
    <property type="match status" value="1"/>
</dbReference>
<comment type="caution">
    <text evidence="8">The sequence shown here is derived from an EMBL/GenBank/DDBJ whole genome shotgun (WGS) entry which is preliminary data.</text>
</comment>
<keyword evidence="6" id="KW-0812">Transmembrane</keyword>
<name>A0A1F5YF44_9BACT</name>
<feature type="domain" description="Cytochrome c" evidence="7">
    <location>
        <begin position="67"/>
        <end position="153"/>
    </location>
</feature>
<dbReference type="InterPro" id="IPR009056">
    <property type="entry name" value="Cyt_c-like_dom"/>
</dbReference>
<sequence length="191" mass="20661">MRCLKFVVASLILLAGAGLLFIYSGLYNISAIHKDNALVRWVLETTMEHSLRHHAAAVQVPALDDSAMIHTGFVNFREMCVECHGAPGVEAGELAAGLNPPAPDLTAASMLLSPAELFWITKNGVKMTGMPAWGPTHPDEKIWGIVAFMGKLSGLTPADYGEMVRRAEEGGEKMEKHEHHHGQGEQHGGTE</sequence>
<dbReference type="AlphaFoldDB" id="A0A1F5YF44"/>
<evidence type="ECO:0000256" key="4">
    <source>
        <dbReference type="PROSITE-ProRule" id="PRU00433"/>
    </source>
</evidence>
<keyword evidence="6" id="KW-1133">Transmembrane helix</keyword>
<dbReference type="PROSITE" id="PS51007">
    <property type="entry name" value="CYTC"/>
    <property type="match status" value="1"/>
</dbReference>
<feature type="transmembrane region" description="Helical" evidence="6">
    <location>
        <begin position="6"/>
        <end position="26"/>
    </location>
</feature>
<evidence type="ECO:0000313" key="8">
    <source>
        <dbReference type="EMBL" id="OGF98586.1"/>
    </source>
</evidence>
<dbReference type="InterPro" id="IPR036909">
    <property type="entry name" value="Cyt_c-like_dom_sf"/>
</dbReference>
<feature type="region of interest" description="Disordered" evidence="5">
    <location>
        <begin position="168"/>
        <end position="191"/>
    </location>
</feature>
<evidence type="ECO:0000256" key="3">
    <source>
        <dbReference type="ARBA" id="ARBA00023004"/>
    </source>
</evidence>
<keyword evidence="6" id="KW-0472">Membrane</keyword>
<keyword evidence="2 4" id="KW-0479">Metal-binding</keyword>
<keyword evidence="1 4" id="KW-0349">Heme</keyword>
<evidence type="ECO:0000256" key="2">
    <source>
        <dbReference type="ARBA" id="ARBA00022723"/>
    </source>
</evidence>
<accession>A0A1F5YF44</accession>
<reference evidence="8 9" key="1">
    <citation type="journal article" date="2016" name="Nat. Commun.">
        <title>Thousands of microbial genomes shed light on interconnected biogeochemical processes in an aquifer system.</title>
        <authorList>
            <person name="Anantharaman K."/>
            <person name="Brown C.T."/>
            <person name="Hug L.A."/>
            <person name="Sharon I."/>
            <person name="Castelle C.J."/>
            <person name="Probst A.J."/>
            <person name="Thomas B.C."/>
            <person name="Singh A."/>
            <person name="Wilkins M.J."/>
            <person name="Karaoz U."/>
            <person name="Brodie E.L."/>
            <person name="Williams K.H."/>
            <person name="Hubbard S.S."/>
            <person name="Banfield J.F."/>
        </authorList>
    </citation>
    <scope>NUCLEOTIDE SEQUENCE [LARGE SCALE GENOMIC DNA]</scope>
</reference>
<dbReference type="EMBL" id="MFIV01000080">
    <property type="protein sequence ID" value="OGF98586.1"/>
    <property type="molecule type" value="Genomic_DNA"/>
</dbReference>